<accession>X0Y233</accession>
<dbReference type="InterPro" id="IPR013320">
    <property type="entry name" value="ConA-like_dom_sf"/>
</dbReference>
<evidence type="ECO:0000313" key="1">
    <source>
        <dbReference type="EMBL" id="GAG42813.1"/>
    </source>
</evidence>
<dbReference type="EMBL" id="BARS01059101">
    <property type="protein sequence ID" value="GAG42813.1"/>
    <property type="molecule type" value="Genomic_DNA"/>
</dbReference>
<comment type="caution">
    <text evidence="1">The sequence shown here is derived from an EMBL/GenBank/DDBJ whole genome shotgun (WGS) entry which is preliminary data.</text>
</comment>
<organism evidence="1">
    <name type="scientific">marine sediment metagenome</name>
    <dbReference type="NCBI Taxonomy" id="412755"/>
    <lineage>
        <taxon>unclassified sequences</taxon>
        <taxon>metagenomes</taxon>
        <taxon>ecological metagenomes</taxon>
    </lineage>
</organism>
<feature type="non-terminal residue" evidence="1">
    <location>
        <position position="65"/>
    </location>
</feature>
<dbReference type="Gene3D" id="2.60.120.200">
    <property type="match status" value="1"/>
</dbReference>
<proteinExistence type="predicted"/>
<protein>
    <submittedName>
        <fullName evidence="1">Uncharacterized protein</fullName>
    </submittedName>
</protein>
<gene>
    <name evidence="1" type="ORF">S01H1_85814</name>
</gene>
<feature type="non-terminal residue" evidence="1">
    <location>
        <position position="1"/>
    </location>
</feature>
<dbReference type="AlphaFoldDB" id="X0Y233"/>
<name>X0Y233_9ZZZZ</name>
<reference evidence="1" key="1">
    <citation type="journal article" date="2014" name="Front. Microbiol.">
        <title>High frequency of phylogenetically diverse reductive dehalogenase-homologous genes in deep subseafloor sedimentary metagenomes.</title>
        <authorList>
            <person name="Kawai M."/>
            <person name="Futagami T."/>
            <person name="Toyoda A."/>
            <person name="Takaki Y."/>
            <person name="Nishi S."/>
            <person name="Hori S."/>
            <person name="Arai W."/>
            <person name="Tsubouchi T."/>
            <person name="Morono Y."/>
            <person name="Uchiyama I."/>
            <person name="Ito T."/>
            <person name="Fujiyama A."/>
            <person name="Inagaki F."/>
            <person name="Takami H."/>
        </authorList>
    </citation>
    <scope>NUCLEOTIDE SEQUENCE</scope>
    <source>
        <strain evidence="1">Expedition CK06-06</strain>
    </source>
</reference>
<sequence>GTLISMAPAADWVTSPYGYALDFDGDNDHVTMGDVLDFRGDEPFSAFCWVKFAATPVAYKSFIAK</sequence>
<dbReference type="SUPFAM" id="SSF49899">
    <property type="entry name" value="Concanavalin A-like lectins/glucanases"/>
    <property type="match status" value="1"/>
</dbReference>